<dbReference type="Proteomes" id="UP000452235">
    <property type="component" value="Unassembled WGS sequence"/>
</dbReference>
<name>A0A5M3YTX0_ASPTE</name>
<evidence type="ECO:0000313" key="1">
    <source>
        <dbReference type="EMBL" id="GFF13006.1"/>
    </source>
</evidence>
<organism evidence="1 2">
    <name type="scientific">Aspergillus terreus</name>
    <dbReference type="NCBI Taxonomy" id="33178"/>
    <lineage>
        <taxon>Eukaryota</taxon>
        <taxon>Fungi</taxon>
        <taxon>Dikarya</taxon>
        <taxon>Ascomycota</taxon>
        <taxon>Pezizomycotina</taxon>
        <taxon>Eurotiomycetes</taxon>
        <taxon>Eurotiomycetidae</taxon>
        <taxon>Eurotiales</taxon>
        <taxon>Aspergillaceae</taxon>
        <taxon>Aspergillus</taxon>
        <taxon>Aspergillus subgen. Circumdati</taxon>
    </lineage>
</organism>
<sequence length="112" mass="12009">MILNRAFASTLLLAPSLAATAVNLHYEVGGHKKESSVGVDECTNLNGLLGVSHFQTTGKCHLYTFVDCIGATVEAHRGPHVFSPPLIVGSIRCLEEDENADETEEGAEELDE</sequence>
<comment type="caution">
    <text evidence="1">The sequence shown here is derived from an EMBL/GenBank/DDBJ whole genome shotgun (WGS) entry which is preliminary data.</text>
</comment>
<protein>
    <submittedName>
        <fullName evidence="1">Uncharacterized protein</fullName>
    </submittedName>
</protein>
<reference evidence="1 2" key="1">
    <citation type="submission" date="2020-01" db="EMBL/GenBank/DDBJ databases">
        <title>Aspergillus terreus IFO 6365 whole genome shotgun sequence.</title>
        <authorList>
            <person name="Kanamasa S."/>
            <person name="Takahashi H."/>
        </authorList>
    </citation>
    <scope>NUCLEOTIDE SEQUENCE [LARGE SCALE GENOMIC DNA]</scope>
    <source>
        <strain evidence="1 2">IFO 6365</strain>
    </source>
</reference>
<evidence type="ECO:0000313" key="2">
    <source>
        <dbReference type="Proteomes" id="UP000452235"/>
    </source>
</evidence>
<dbReference type="AlphaFoldDB" id="A0A5M3YTX0"/>
<accession>A0A5M3YTX0</accession>
<dbReference type="EMBL" id="BLJY01000002">
    <property type="protein sequence ID" value="GFF13006.1"/>
    <property type="molecule type" value="Genomic_DNA"/>
</dbReference>
<keyword evidence="2" id="KW-1185">Reference proteome</keyword>
<gene>
    <name evidence="1" type="ORF">ATEIFO6365_0002011600</name>
</gene>
<proteinExistence type="predicted"/>